<dbReference type="Pfam" id="PF00078">
    <property type="entry name" value="RVT_1"/>
    <property type="match status" value="1"/>
</dbReference>
<protein>
    <recommendedName>
        <fullName evidence="2">Reverse transcriptase domain-containing protein</fullName>
    </recommendedName>
</protein>
<dbReference type="PROSITE" id="PS50878">
    <property type="entry name" value="RT_POL"/>
    <property type="match status" value="1"/>
</dbReference>
<sequence>MSSCDSSERNSIEVGQQVWVLRSGGPLQEAVVASVMKSSCNNSNHKDQYHVTVEWEDESGEVLGKTVPIEDVFPRRPGFDKKNANKGAFDPFELKSDGSDNHSEREPEPEEGTSNTAEISDDNSGRKTCEICKLSFKNERGLNIHIVKKHPLEANNMKVRSILKEKKGSSNENKNLNLTPSLKNKTEEFNTLFYSLLAKGKELKFDEFESAINDFTIFLKEANNTLPGPQHPAVRFYRIRKRNKASMANKGYTSSSNPVRANRMAREKRKEKYQYEVAQYNYYNRRRKVVRDVMDADAPKLCPVEINTVENHFKNIFQNVNECTRNSYESAMVSEDILTVDIKTILEAIRSTSMDSSPGPDGVLIRTIKILGVATIIKSIIEIMLRTSYVPNVFSTGRTVLVYKGKGDRNDITSWRPITVYPMLRRLIEKVLDRELRSQIAFHSSQRGFVKGLPGTHVNARIVDAILKDAKAKSGNCAVAFLDVTAAFDSIGHSHIQRSLQAKGVSANLSNLINSLLVNNSVAICIGPHKTGLIDIKRGVPQGGPLSPTLFNVAIDHLYKDICDPQYANKFGYRIDDTLDSIVLCGFADDQAVSARDEESATGFGLRQFSMAVERQLKQLPLRMDEVRNRSSNQHAICMSSLRGKTAASIEVDYHPMDTLTHSKPTV</sequence>
<keyword evidence="4" id="KW-1185">Reference proteome</keyword>
<dbReference type="AlphaFoldDB" id="A0AAW1CV60"/>
<accession>A0AAW1CV60</accession>
<evidence type="ECO:0000313" key="3">
    <source>
        <dbReference type="EMBL" id="KAK9502351.1"/>
    </source>
</evidence>
<dbReference type="Proteomes" id="UP001461498">
    <property type="component" value="Unassembled WGS sequence"/>
</dbReference>
<feature type="compositionally biased region" description="Basic and acidic residues" evidence="1">
    <location>
        <begin position="72"/>
        <end position="83"/>
    </location>
</feature>
<proteinExistence type="predicted"/>
<gene>
    <name evidence="3" type="ORF">O3M35_011141</name>
</gene>
<dbReference type="CDD" id="cd01650">
    <property type="entry name" value="RT_nLTR_like"/>
    <property type="match status" value="1"/>
</dbReference>
<dbReference type="SUPFAM" id="SSF56672">
    <property type="entry name" value="DNA/RNA polymerases"/>
    <property type="match status" value="1"/>
</dbReference>
<comment type="caution">
    <text evidence="3">The sequence shown here is derived from an EMBL/GenBank/DDBJ whole genome shotgun (WGS) entry which is preliminary data.</text>
</comment>
<evidence type="ECO:0000256" key="1">
    <source>
        <dbReference type="SAM" id="MobiDB-lite"/>
    </source>
</evidence>
<dbReference type="PANTHER" id="PTHR19446">
    <property type="entry name" value="REVERSE TRANSCRIPTASES"/>
    <property type="match status" value="1"/>
</dbReference>
<dbReference type="InterPro" id="IPR013087">
    <property type="entry name" value="Znf_C2H2_type"/>
</dbReference>
<feature type="region of interest" description="Disordered" evidence="1">
    <location>
        <begin position="248"/>
        <end position="268"/>
    </location>
</feature>
<feature type="compositionally biased region" description="Basic and acidic residues" evidence="1">
    <location>
        <begin position="92"/>
        <end position="106"/>
    </location>
</feature>
<feature type="region of interest" description="Disordered" evidence="1">
    <location>
        <begin position="71"/>
        <end position="124"/>
    </location>
</feature>
<name>A0AAW1CV60_9HEMI</name>
<dbReference type="GO" id="GO:0071897">
    <property type="term" value="P:DNA biosynthetic process"/>
    <property type="evidence" value="ECO:0007669"/>
    <property type="project" value="UniProtKB-ARBA"/>
</dbReference>
<organism evidence="3 4">
    <name type="scientific">Rhynocoris fuscipes</name>
    <dbReference type="NCBI Taxonomy" id="488301"/>
    <lineage>
        <taxon>Eukaryota</taxon>
        <taxon>Metazoa</taxon>
        <taxon>Ecdysozoa</taxon>
        <taxon>Arthropoda</taxon>
        <taxon>Hexapoda</taxon>
        <taxon>Insecta</taxon>
        <taxon>Pterygota</taxon>
        <taxon>Neoptera</taxon>
        <taxon>Paraneoptera</taxon>
        <taxon>Hemiptera</taxon>
        <taxon>Heteroptera</taxon>
        <taxon>Panheteroptera</taxon>
        <taxon>Cimicomorpha</taxon>
        <taxon>Reduviidae</taxon>
        <taxon>Harpactorinae</taxon>
        <taxon>Harpactorini</taxon>
        <taxon>Rhynocoris</taxon>
    </lineage>
</organism>
<reference evidence="3 4" key="1">
    <citation type="submission" date="2022-12" db="EMBL/GenBank/DDBJ databases">
        <title>Chromosome-level genome assembly of true bugs.</title>
        <authorList>
            <person name="Ma L."/>
            <person name="Li H."/>
        </authorList>
    </citation>
    <scope>NUCLEOTIDE SEQUENCE [LARGE SCALE GENOMIC DNA]</scope>
    <source>
        <strain evidence="3">Lab_2022b</strain>
    </source>
</reference>
<feature type="domain" description="Reverse transcriptase" evidence="2">
    <location>
        <begin position="383"/>
        <end position="642"/>
    </location>
</feature>
<dbReference type="InterPro" id="IPR043502">
    <property type="entry name" value="DNA/RNA_pol_sf"/>
</dbReference>
<dbReference type="PROSITE" id="PS00028">
    <property type="entry name" value="ZINC_FINGER_C2H2_1"/>
    <property type="match status" value="1"/>
</dbReference>
<evidence type="ECO:0000313" key="4">
    <source>
        <dbReference type="Proteomes" id="UP001461498"/>
    </source>
</evidence>
<evidence type="ECO:0000259" key="2">
    <source>
        <dbReference type="PROSITE" id="PS50878"/>
    </source>
</evidence>
<dbReference type="InterPro" id="IPR000477">
    <property type="entry name" value="RT_dom"/>
</dbReference>
<dbReference type="EMBL" id="JAPXFL010000008">
    <property type="protein sequence ID" value="KAK9502351.1"/>
    <property type="molecule type" value="Genomic_DNA"/>
</dbReference>